<proteinExistence type="predicted"/>
<dbReference type="PROSITE" id="PS51257">
    <property type="entry name" value="PROKAR_LIPOPROTEIN"/>
    <property type="match status" value="1"/>
</dbReference>
<dbReference type="SUPFAM" id="SSF55383">
    <property type="entry name" value="Copper amine oxidase, domain N"/>
    <property type="match status" value="1"/>
</dbReference>
<protein>
    <submittedName>
        <fullName evidence="2">Copper amine oxidase N-terminal domain-containing protein</fullName>
    </submittedName>
</protein>
<dbReference type="InterPro" id="IPR036582">
    <property type="entry name" value="Mao_N_sf"/>
</dbReference>
<feature type="domain" description="Copper amine oxidase-like N-terminal" evidence="1">
    <location>
        <begin position="387"/>
        <end position="482"/>
    </location>
</feature>
<accession>A0ABW5PAB9</accession>
<dbReference type="Gene3D" id="3.30.457.10">
    <property type="entry name" value="Copper amine oxidase-like, N-terminal domain"/>
    <property type="match status" value="1"/>
</dbReference>
<keyword evidence="3" id="KW-1185">Reference proteome</keyword>
<name>A0ABW5PAB9_9BACL</name>
<dbReference type="EMBL" id="JBHUME010000005">
    <property type="protein sequence ID" value="MFD2611898.1"/>
    <property type="molecule type" value="Genomic_DNA"/>
</dbReference>
<evidence type="ECO:0000313" key="2">
    <source>
        <dbReference type="EMBL" id="MFD2611898.1"/>
    </source>
</evidence>
<dbReference type="RefSeq" id="WP_377600962.1">
    <property type="nucleotide sequence ID" value="NZ_JBHUME010000005.1"/>
</dbReference>
<evidence type="ECO:0000313" key="3">
    <source>
        <dbReference type="Proteomes" id="UP001597541"/>
    </source>
</evidence>
<comment type="caution">
    <text evidence="2">The sequence shown here is derived from an EMBL/GenBank/DDBJ whole genome shotgun (WGS) entry which is preliminary data.</text>
</comment>
<reference evidence="3" key="1">
    <citation type="journal article" date="2019" name="Int. J. Syst. Evol. Microbiol.">
        <title>The Global Catalogue of Microorganisms (GCM) 10K type strain sequencing project: providing services to taxonomists for standard genome sequencing and annotation.</title>
        <authorList>
            <consortium name="The Broad Institute Genomics Platform"/>
            <consortium name="The Broad Institute Genome Sequencing Center for Infectious Disease"/>
            <person name="Wu L."/>
            <person name="Ma J."/>
        </authorList>
    </citation>
    <scope>NUCLEOTIDE SEQUENCE [LARGE SCALE GENOMIC DNA]</scope>
    <source>
        <strain evidence="3">KCTC 3950</strain>
    </source>
</reference>
<organism evidence="2 3">
    <name type="scientific">Paenibacillus gansuensis</name>
    <dbReference type="NCBI Taxonomy" id="306542"/>
    <lineage>
        <taxon>Bacteria</taxon>
        <taxon>Bacillati</taxon>
        <taxon>Bacillota</taxon>
        <taxon>Bacilli</taxon>
        <taxon>Bacillales</taxon>
        <taxon>Paenibacillaceae</taxon>
        <taxon>Paenibacillus</taxon>
    </lineage>
</organism>
<dbReference type="InterPro" id="IPR012854">
    <property type="entry name" value="Cu_amine_oxidase-like_N"/>
</dbReference>
<evidence type="ECO:0000259" key="1">
    <source>
        <dbReference type="Pfam" id="PF07833"/>
    </source>
</evidence>
<gene>
    <name evidence="2" type="ORF">ACFSUF_05605</name>
</gene>
<dbReference type="Proteomes" id="UP001597541">
    <property type="component" value="Unassembled WGS sequence"/>
</dbReference>
<sequence>MKLGIKKLYLAITLLILAALTACQAIGGIDLNQVLLDNTTVSSAEGKQSVSWVLETDPNAELTAQERRGLELLGSGSLDIHTYKVQDENHASVKGSLTLGSKTIPWEMYMDEKQYSFKVEGHSKLITFPAEEAAELGTNGLERDKEFRDKIMSTLIRNLPNPKNTSFALNQKEVINGEEVNLTKISMDIKGSDLHEVLIDFAGNLLKDQNNIRSIISFFFESLEEADADAVREEVDAAMDEFHNFMSEFKEDMSNDDQMIYKILNNRHNSFKLEFGIDSAMKIRQNRMEMYYRIPKIPGEVDLPIRSVKIVSTSEMSKQNGAITPDQAAAGIQTMDAESITSPRTFIAQLDSKSALYDIMKNDLKLAQRNGEFYISDTDLSLPSEAYNAYGQPYVKKGSVMIGAKLLAEQMEYSFIWDAGNKKLTLKDNGRYIQLKVGSKSAVVNGKPAALPYAPHVINNVLYVPAKPVASALRTSLSIEDNEDFGTVILFTAE</sequence>
<dbReference type="Pfam" id="PF07833">
    <property type="entry name" value="Cu_amine_oxidN1"/>
    <property type="match status" value="1"/>
</dbReference>